<organism evidence="2 3">
    <name type="scientific">Wolfiporia cocos (strain MD-104)</name>
    <name type="common">Brown rot fungus</name>
    <dbReference type="NCBI Taxonomy" id="742152"/>
    <lineage>
        <taxon>Eukaryota</taxon>
        <taxon>Fungi</taxon>
        <taxon>Dikarya</taxon>
        <taxon>Basidiomycota</taxon>
        <taxon>Agaricomycotina</taxon>
        <taxon>Agaricomycetes</taxon>
        <taxon>Polyporales</taxon>
        <taxon>Phaeolaceae</taxon>
        <taxon>Wolfiporia</taxon>
    </lineage>
</organism>
<evidence type="ECO:0000313" key="2">
    <source>
        <dbReference type="EMBL" id="PCH34525.1"/>
    </source>
</evidence>
<sequence length="254" mass="28779">MNVEIEHLPSSLTSRYLIPAPPISVPPQDAIKIRDDDEMEGLPAAVQSSAFDVEAQLLRGIEWRPSRRFWGNLAISRRVALSLLPQFYSETAASRIPIGIWDKILRYLADEPETLGFTEEVCKGWYPTSHRLKSSHKYHRYDSMERVRLYARYIETIPRPRRIAWFFNLLGSTAEEGKQRSRAGNQRSDNEAVEEDSETEEDGAAEEGKHRSLALVGTFAAMFAGGQLPRLSELTIEGGEWMPGMIPSEKPSYP</sequence>
<evidence type="ECO:0000256" key="1">
    <source>
        <dbReference type="SAM" id="MobiDB-lite"/>
    </source>
</evidence>
<name>A0A2H3IYL4_WOLCO</name>
<keyword evidence="3" id="KW-1185">Reference proteome</keyword>
<evidence type="ECO:0000313" key="3">
    <source>
        <dbReference type="Proteomes" id="UP000218811"/>
    </source>
</evidence>
<reference evidence="2 3" key="1">
    <citation type="journal article" date="2012" name="Science">
        <title>The Paleozoic origin of enzymatic lignin decomposition reconstructed from 31 fungal genomes.</title>
        <authorList>
            <person name="Floudas D."/>
            <person name="Binder M."/>
            <person name="Riley R."/>
            <person name="Barry K."/>
            <person name="Blanchette R.A."/>
            <person name="Henrissat B."/>
            <person name="Martinez A.T."/>
            <person name="Otillar R."/>
            <person name="Spatafora J.W."/>
            <person name="Yadav J.S."/>
            <person name="Aerts A."/>
            <person name="Benoit I."/>
            <person name="Boyd A."/>
            <person name="Carlson A."/>
            <person name="Copeland A."/>
            <person name="Coutinho P.M."/>
            <person name="de Vries R.P."/>
            <person name="Ferreira P."/>
            <person name="Findley K."/>
            <person name="Foster B."/>
            <person name="Gaskell J."/>
            <person name="Glotzer D."/>
            <person name="Gorecki P."/>
            <person name="Heitman J."/>
            <person name="Hesse C."/>
            <person name="Hori C."/>
            <person name="Igarashi K."/>
            <person name="Jurgens J.A."/>
            <person name="Kallen N."/>
            <person name="Kersten P."/>
            <person name="Kohler A."/>
            <person name="Kuees U."/>
            <person name="Kumar T.K.A."/>
            <person name="Kuo A."/>
            <person name="LaButti K."/>
            <person name="Larrondo L.F."/>
            <person name="Lindquist E."/>
            <person name="Ling A."/>
            <person name="Lombard V."/>
            <person name="Lucas S."/>
            <person name="Lundell T."/>
            <person name="Martin R."/>
            <person name="McLaughlin D.J."/>
            <person name="Morgenstern I."/>
            <person name="Morin E."/>
            <person name="Murat C."/>
            <person name="Nagy L.G."/>
            <person name="Nolan M."/>
            <person name="Ohm R.A."/>
            <person name="Patyshakuliyeva A."/>
            <person name="Rokas A."/>
            <person name="Ruiz-Duenas F.J."/>
            <person name="Sabat G."/>
            <person name="Salamov A."/>
            <person name="Samejima M."/>
            <person name="Schmutz J."/>
            <person name="Slot J.C."/>
            <person name="St John F."/>
            <person name="Stenlid J."/>
            <person name="Sun H."/>
            <person name="Sun S."/>
            <person name="Syed K."/>
            <person name="Tsang A."/>
            <person name="Wiebenga A."/>
            <person name="Young D."/>
            <person name="Pisabarro A."/>
            <person name="Eastwood D.C."/>
            <person name="Martin F."/>
            <person name="Cullen D."/>
            <person name="Grigoriev I.V."/>
            <person name="Hibbett D.S."/>
        </authorList>
    </citation>
    <scope>NUCLEOTIDE SEQUENCE [LARGE SCALE GENOMIC DNA]</scope>
    <source>
        <strain evidence="2 3">MD-104</strain>
    </source>
</reference>
<evidence type="ECO:0008006" key="4">
    <source>
        <dbReference type="Google" id="ProtNLM"/>
    </source>
</evidence>
<proteinExistence type="predicted"/>
<dbReference type="EMBL" id="KB467832">
    <property type="protein sequence ID" value="PCH34525.1"/>
    <property type="molecule type" value="Genomic_DNA"/>
</dbReference>
<dbReference type="Proteomes" id="UP000218811">
    <property type="component" value="Unassembled WGS sequence"/>
</dbReference>
<dbReference type="AlphaFoldDB" id="A0A2H3IYL4"/>
<feature type="region of interest" description="Disordered" evidence="1">
    <location>
        <begin position="177"/>
        <end position="209"/>
    </location>
</feature>
<feature type="compositionally biased region" description="Acidic residues" evidence="1">
    <location>
        <begin position="191"/>
        <end position="205"/>
    </location>
</feature>
<protein>
    <recommendedName>
        <fullName evidence="4">F-box domain-containing protein</fullName>
    </recommendedName>
</protein>
<accession>A0A2H3IYL4</accession>
<gene>
    <name evidence="2" type="ORF">WOLCODRAFT_155178</name>
</gene>